<dbReference type="EMBL" id="AHHD01000300">
    <property type="protein sequence ID" value="EKG15348.1"/>
    <property type="molecule type" value="Genomic_DNA"/>
</dbReference>
<dbReference type="InParanoid" id="K2RKX0"/>
<dbReference type="VEuPathDB" id="FungiDB:MPH_07399"/>
<name>K2RKX0_MACPH</name>
<dbReference type="PANTHER" id="PTHR35339:SF4">
    <property type="entry name" value="LINALOOL DEHYDRATASE_ISOMERASE DOMAIN-CONTAINING PROTEIN"/>
    <property type="match status" value="1"/>
</dbReference>
<dbReference type="PANTHER" id="PTHR35339">
    <property type="entry name" value="LINALOOL DEHYDRATASE_ISOMERASE DOMAIN-CONTAINING PROTEIN"/>
    <property type="match status" value="1"/>
</dbReference>
<accession>K2RKX0</accession>
<protein>
    <recommendedName>
        <fullName evidence="1">DUF2264 domain-containing protein</fullName>
    </recommendedName>
</protein>
<proteinExistence type="predicted"/>
<comment type="caution">
    <text evidence="2">The sequence shown here is derived from an EMBL/GenBank/DDBJ whole genome shotgun (WGS) entry which is preliminary data.</text>
</comment>
<evidence type="ECO:0000313" key="3">
    <source>
        <dbReference type="Proteomes" id="UP000007129"/>
    </source>
</evidence>
<dbReference type="eggNOG" id="ENOG502QU9P">
    <property type="taxonomic scope" value="Eukaryota"/>
</dbReference>
<reference evidence="2 3" key="1">
    <citation type="journal article" date="2012" name="BMC Genomics">
        <title>Tools to kill: Genome of one of the most destructive plant pathogenic fungi Macrophomina phaseolina.</title>
        <authorList>
            <person name="Islam M.S."/>
            <person name="Haque M.S."/>
            <person name="Islam M.M."/>
            <person name="Emdad E.M."/>
            <person name="Halim A."/>
            <person name="Hossen Q.M.M."/>
            <person name="Hossain M.Z."/>
            <person name="Ahmed B."/>
            <person name="Rahim S."/>
            <person name="Rahman M.S."/>
            <person name="Alam M.M."/>
            <person name="Hou S."/>
            <person name="Wan X."/>
            <person name="Saito J.A."/>
            <person name="Alam M."/>
        </authorList>
    </citation>
    <scope>NUCLEOTIDE SEQUENCE [LARGE SCALE GENOMIC DNA]</scope>
    <source>
        <strain evidence="2 3">MS6</strain>
    </source>
</reference>
<dbReference type="Pfam" id="PF10022">
    <property type="entry name" value="DUF2264"/>
    <property type="match status" value="1"/>
</dbReference>
<dbReference type="HOGENOM" id="CLU_136689_0_0_1"/>
<dbReference type="InterPro" id="IPR016624">
    <property type="entry name" value="UCP014753"/>
</dbReference>
<evidence type="ECO:0000259" key="1">
    <source>
        <dbReference type="Pfam" id="PF10022"/>
    </source>
</evidence>
<dbReference type="AlphaFoldDB" id="K2RKX0"/>
<evidence type="ECO:0000313" key="2">
    <source>
        <dbReference type="EMBL" id="EKG15348.1"/>
    </source>
</evidence>
<feature type="domain" description="DUF2264" evidence="1">
    <location>
        <begin position="31"/>
        <end position="172"/>
    </location>
</feature>
<sequence length="185" mass="20120">MSAAQATNNHGLAAANRPFPLHPFNKNPMRTRADVVDACASLLDPLAAGTSAGGALVRVAGTGTRFDETAAQSEGYARPLWGLAPLLAGGSEYGGTERYVRGLVSGTDPEHEEFWGYMEDLDQRMVEACPIGFTLAIAGKQFWDPLTEKQRENVAAYLGSMNDKEMPNTNWYVPHRHLNLLCLLL</sequence>
<dbReference type="InterPro" id="IPR049349">
    <property type="entry name" value="DUF2264_N"/>
</dbReference>
<dbReference type="OrthoDB" id="5150166at2759"/>
<dbReference type="Proteomes" id="UP000007129">
    <property type="component" value="Unassembled WGS sequence"/>
</dbReference>
<organism evidence="2 3">
    <name type="scientific">Macrophomina phaseolina (strain MS6)</name>
    <name type="common">Charcoal rot fungus</name>
    <dbReference type="NCBI Taxonomy" id="1126212"/>
    <lineage>
        <taxon>Eukaryota</taxon>
        <taxon>Fungi</taxon>
        <taxon>Dikarya</taxon>
        <taxon>Ascomycota</taxon>
        <taxon>Pezizomycotina</taxon>
        <taxon>Dothideomycetes</taxon>
        <taxon>Dothideomycetes incertae sedis</taxon>
        <taxon>Botryosphaeriales</taxon>
        <taxon>Botryosphaeriaceae</taxon>
        <taxon>Macrophomina</taxon>
    </lineage>
</organism>
<gene>
    <name evidence="2" type="ORF">MPH_07399</name>
</gene>